<dbReference type="SUPFAM" id="SSF46785">
    <property type="entry name" value="Winged helix' DNA-binding domain"/>
    <property type="match status" value="1"/>
</dbReference>
<dbReference type="GO" id="GO:0003700">
    <property type="term" value="F:DNA-binding transcription factor activity"/>
    <property type="evidence" value="ECO:0007669"/>
    <property type="project" value="InterPro"/>
</dbReference>
<dbReference type="SUPFAM" id="SSF53850">
    <property type="entry name" value="Periplasmic binding protein-like II"/>
    <property type="match status" value="1"/>
</dbReference>
<accession>A0A2U8GTA9</accession>
<evidence type="ECO:0000313" key="6">
    <source>
        <dbReference type="EMBL" id="AWI75735.1"/>
    </source>
</evidence>
<dbReference type="GO" id="GO:0043565">
    <property type="term" value="F:sequence-specific DNA binding"/>
    <property type="evidence" value="ECO:0007669"/>
    <property type="project" value="TreeGrafter"/>
</dbReference>
<keyword evidence="4" id="KW-0804">Transcription</keyword>
<gene>
    <name evidence="6" type="ORF">CEW83_11350</name>
</gene>
<dbReference type="Gene3D" id="3.40.190.290">
    <property type="match status" value="1"/>
</dbReference>
<dbReference type="PANTHER" id="PTHR30427">
    <property type="entry name" value="TRANSCRIPTIONAL ACTIVATOR PROTEIN LYSR"/>
    <property type="match status" value="1"/>
</dbReference>
<keyword evidence="2" id="KW-0805">Transcription regulation</keyword>
<evidence type="ECO:0000256" key="4">
    <source>
        <dbReference type="ARBA" id="ARBA00023163"/>
    </source>
</evidence>
<evidence type="ECO:0000313" key="7">
    <source>
        <dbReference type="Proteomes" id="UP000244930"/>
    </source>
</evidence>
<sequence>MNVRLARGGAIADDCLSHVFGAWIVRLRHIEVFRAVMLSGSVSGAARMLHVSQPVVSRVLRHAEATLGFALFERAGGRLSPAPEAEALLVQVKRAYAEIERIDTLAANLRRGASGLLRVAATPSLASQLLPDTLCALSAHHPDVQCDLWAIHTREIEEHLLALEIDAGIALEPPAHVAISASVLCESEIMLAVPQSWLARQRAADGFLWLQSQPCVTLSDATPLGEALSALLDAAGWQVREAFRVQTYVLAGALVEKGLAYAFVDGFTAATLDAARVRLVRLLPAVPVQLRLMRAASVAPSVLLGSFGQMLGVAAATQLEQLAASMKQPALDLRGKLLHARGHQGD</sequence>
<dbReference type="PROSITE" id="PS50931">
    <property type="entry name" value="HTH_LYSR"/>
    <property type="match status" value="1"/>
</dbReference>
<dbReference type="AlphaFoldDB" id="A0A2U8GTA9"/>
<proteinExistence type="inferred from homology"/>
<dbReference type="PRINTS" id="PR00039">
    <property type="entry name" value="HTHLYSR"/>
</dbReference>
<name>A0A2U8GTA9_9RHOO</name>
<organism evidence="6 7">
    <name type="scientific">Parazoarcus communis</name>
    <dbReference type="NCBI Taxonomy" id="41977"/>
    <lineage>
        <taxon>Bacteria</taxon>
        <taxon>Pseudomonadati</taxon>
        <taxon>Pseudomonadota</taxon>
        <taxon>Betaproteobacteria</taxon>
        <taxon>Rhodocyclales</taxon>
        <taxon>Zoogloeaceae</taxon>
        <taxon>Parazoarcus</taxon>
    </lineage>
</organism>
<evidence type="ECO:0000256" key="3">
    <source>
        <dbReference type="ARBA" id="ARBA00023125"/>
    </source>
</evidence>
<dbReference type="Pfam" id="PF00126">
    <property type="entry name" value="HTH_1"/>
    <property type="match status" value="1"/>
</dbReference>
<keyword evidence="3" id="KW-0238">DNA-binding</keyword>
<dbReference type="KEGG" id="acom:CEW83_11350"/>
<protein>
    <submittedName>
        <fullName evidence="6">LysR family transcriptional regulator</fullName>
    </submittedName>
</protein>
<dbReference type="Pfam" id="PF03466">
    <property type="entry name" value="LysR_substrate"/>
    <property type="match status" value="1"/>
</dbReference>
<dbReference type="Proteomes" id="UP000244930">
    <property type="component" value="Chromosome"/>
</dbReference>
<dbReference type="InterPro" id="IPR005119">
    <property type="entry name" value="LysR_subst-bd"/>
</dbReference>
<reference evidence="6 7" key="1">
    <citation type="submission" date="2017-06" db="EMBL/GenBank/DDBJ databases">
        <title>Azoarcus.</title>
        <authorList>
            <person name="Woo J.-H."/>
            <person name="Kim H.-S."/>
        </authorList>
    </citation>
    <scope>NUCLEOTIDE SEQUENCE [LARGE SCALE GENOMIC DNA]</scope>
    <source>
        <strain evidence="6 7">TSPY31</strain>
    </source>
</reference>
<comment type="similarity">
    <text evidence="1">Belongs to the LysR transcriptional regulatory family.</text>
</comment>
<evidence type="ECO:0000259" key="5">
    <source>
        <dbReference type="PROSITE" id="PS50931"/>
    </source>
</evidence>
<dbReference type="GO" id="GO:0009089">
    <property type="term" value="P:lysine biosynthetic process via diaminopimelate"/>
    <property type="evidence" value="ECO:0007669"/>
    <property type="project" value="TreeGrafter"/>
</dbReference>
<dbReference type="Gene3D" id="1.10.10.10">
    <property type="entry name" value="Winged helix-like DNA-binding domain superfamily/Winged helix DNA-binding domain"/>
    <property type="match status" value="1"/>
</dbReference>
<evidence type="ECO:0000256" key="1">
    <source>
        <dbReference type="ARBA" id="ARBA00009437"/>
    </source>
</evidence>
<dbReference type="PANTHER" id="PTHR30427:SF1">
    <property type="entry name" value="TRANSCRIPTIONAL ACTIVATOR PROTEIN LYSR"/>
    <property type="match status" value="1"/>
</dbReference>
<dbReference type="GO" id="GO:0010628">
    <property type="term" value="P:positive regulation of gene expression"/>
    <property type="evidence" value="ECO:0007669"/>
    <property type="project" value="TreeGrafter"/>
</dbReference>
<dbReference type="InterPro" id="IPR000847">
    <property type="entry name" value="LysR_HTH_N"/>
</dbReference>
<keyword evidence="7" id="KW-1185">Reference proteome</keyword>
<dbReference type="EMBL" id="CP022187">
    <property type="protein sequence ID" value="AWI75735.1"/>
    <property type="molecule type" value="Genomic_DNA"/>
</dbReference>
<dbReference type="InterPro" id="IPR036390">
    <property type="entry name" value="WH_DNA-bd_sf"/>
</dbReference>
<evidence type="ECO:0000256" key="2">
    <source>
        <dbReference type="ARBA" id="ARBA00023015"/>
    </source>
</evidence>
<feature type="domain" description="HTH lysR-type" evidence="5">
    <location>
        <begin position="25"/>
        <end position="82"/>
    </location>
</feature>
<dbReference type="InterPro" id="IPR036388">
    <property type="entry name" value="WH-like_DNA-bd_sf"/>
</dbReference>